<protein>
    <submittedName>
        <fullName evidence="1">Uncharacterized protein</fullName>
    </submittedName>
</protein>
<comment type="caution">
    <text evidence="1">The sequence shown here is derived from an EMBL/GenBank/DDBJ whole genome shotgun (WGS) entry which is preliminary data.</text>
</comment>
<keyword evidence="2" id="KW-1185">Reference proteome</keyword>
<dbReference type="EMBL" id="JBBYHS010000002">
    <property type="protein sequence ID" value="MEL1252663.1"/>
    <property type="molecule type" value="Genomic_DNA"/>
</dbReference>
<evidence type="ECO:0000313" key="1">
    <source>
        <dbReference type="EMBL" id="MEL1252663.1"/>
    </source>
</evidence>
<evidence type="ECO:0000313" key="2">
    <source>
        <dbReference type="Proteomes" id="UP001485226"/>
    </source>
</evidence>
<proteinExistence type="predicted"/>
<organism evidence="1 2">
    <name type="scientific">Flavobacterium calami</name>
    <dbReference type="NCBI Taxonomy" id="3139144"/>
    <lineage>
        <taxon>Bacteria</taxon>
        <taxon>Pseudomonadati</taxon>
        <taxon>Bacteroidota</taxon>
        <taxon>Flavobacteriia</taxon>
        <taxon>Flavobacteriales</taxon>
        <taxon>Flavobacteriaceae</taxon>
        <taxon>Flavobacterium</taxon>
    </lineage>
</organism>
<accession>A0ABU9IJP4</accession>
<dbReference type="RefSeq" id="WP_341689257.1">
    <property type="nucleotide sequence ID" value="NZ_JBBYHS010000002.1"/>
</dbReference>
<name>A0ABU9IJP4_9FLAO</name>
<dbReference type="Proteomes" id="UP001485226">
    <property type="component" value="Unassembled WGS sequence"/>
</dbReference>
<reference evidence="1 2" key="1">
    <citation type="submission" date="2024-04" db="EMBL/GenBank/DDBJ databases">
        <title>Flavobacterium sp. DGU38 16S ribosomal RNA gene Genome sequencing and assembly.</title>
        <authorList>
            <person name="Park S."/>
        </authorList>
    </citation>
    <scope>NUCLEOTIDE SEQUENCE [LARGE SCALE GENOMIC DNA]</scope>
    <source>
        <strain evidence="1 2">DGU38</strain>
    </source>
</reference>
<sequence length="283" mass="33892">MSSIYKIILKRQSAVVKKEFEVVLINYANDLFKKSQKINSRTGKKTGSFTKIISYNPNNIDAEFRNINKKILEQKRGDGYWLWKPYFIKKTLEDLKFNDFLFYCDSGSYFVNSIEDLISLCHEKNQDIIPFELSHTESHWTKRDAFILMNCDSPEYFDTKQRLASFILIKKTERSLKFMEEWLNFAEDERILTDIENKCGFENYQDFREHRHDQSIFSLLTKKYGFTAFKDPSQNGNSVEVVYPDSNYKEMIVHNRKRNYPVHIRIKKYLQRKKQVLKNMLKI</sequence>
<gene>
    <name evidence="1" type="ORF">AAEO57_02645</name>
</gene>